<dbReference type="GO" id="GO:0050660">
    <property type="term" value="F:flavin adenine dinucleotide binding"/>
    <property type="evidence" value="ECO:0007669"/>
    <property type="project" value="InterPro"/>
</dbReference>
<dbReference type="InterPro" id="IPR000172">
    <property type="entry name" value="GMC_OxRdtase_N"/>
</dbReference>
<organism evidence="9 10">
    <name type="scientific">Neolewinella litorea</name>
    <dbReference type="NCBI Taxonomy" id="2562452"/>
    <lineage>
        <taxon>Bacteria</taxon>
        <taxon>Pseudomonadati</taxon>
        <taxon>Bacteroidota</taxon>
        <taxon>Saprospiria</taxon>
        <taxon>Saprospirales</taxon>
        <taxon>Lewinellaceae</taxon>
        <taxon>Neolewinella</taxon>
    </lineage>
</organism>
<evidence type="ECO:0000256" key="5">
    <source>
        <dbReference type="ARBA" id="ARBA00023002"/>
    </source>
</evidence>
<evidence type="ECO:0000256" key="3">
    <source>
        <dbReference type="ARBA" id="ARBA00022630"/>
    </source>
</evidence>
<comment type="similarity">
    <text evidence="2">Belongs to the GMC oxidoreductase family.</text>
</comment>
<protein>
    <submittedName>
        <fullName evidence="9">GMC family oxidoreductase</fullName>
    </submittedName>
</protein>
<dbReference type="Pfam" id="PF00732">
    <property type="entry name" value="GMC_oxred_N"/>
    <property type="match status" value="1"/>
</dbReference>
<evidence type="ECO:0000259" key="7">
    <source>
        <dbReference type="Pfam" id="PF00890"/>
    </source>
</evidence>
<dbReference type="Gene3D" id="3.50.50.60">
    <property type="entry name" value="FAD/NAD(P)-binding domain"/>
    <property type="match status" value="2"/>
</dbReference>
<feature type="domain" description="Glucose-methanol-choline oxidoreductase N-terminal" evidence="6">
    <location>
        <begin position="205"/>
        <end position="325"/>
    </location>
</feature>
<sequence>MQIKKNDKEYDVVIVGSGAGGGMSAKILSENGLKVAIIEAGPYFDPADKDMKTQLRWPWESPRRGASTTRPFGDYNAAFGGWELPNEPYATVGDTRFEWFRSRMLGGRTNHWGRISLRFGPDDFHRKDLDGLGANWPITYEEIKPYYDRVDKLIGVTGTNEGLHNDPDGYFLPPPKPRLSELLYTKAARANGVPVYPSRMSMLTKKLNEDRGVCFYCAQCSRSCAVYADFSAGSCLIFPAMKHGGQIDLLVNCMAREVMTDDTGKATAVSYVSKDDRREYEVKGKVIVLAASACETARLLLNSRMKGQTNGLGNSSGTVGRYLHDSTGAGISGFIPSLMNRTRYNEDGMGGMHVYSPWWGDNKKLDFPRGYHIEMGGSMGMPMYGFGGGHKEIQKLLNYKVGGYGNPLLKEMKEVYGAYFYMAGRGESVALYDNYCEIDPTGVDEWGIPTLRFHYKWTDHERLQAKHMQETFRSIMTDMGGTVLTPERTYEEDYGLLAPGAIIHEVGTTRMGDDPRDSVTNKYGRLHDVPNVFVNDAGTFASQADKNPTWTILALAMRNSEHIVSELKKMNI</sequence>
<dbReference type="Pfam" id="PF00890">
    <property type="entry name" value="FAD_binding_2"/>
    <property type="match status" value="1"/>
</dbReference>
<dbReference type="SUPFAM" id="SSF51905">
    <property type="entry name" value="FAD/NAD(P)-binding domain"/>
    <property type="match status" value="1"/>
</dbReference>
<dbReference type="GO" id="GO:0016614">
    <property type="term" value="F:oxidoreductase activity, acting on CH-OH group of donors"/>
    <property type="evidence" value="ECO:0007669"/>
    <property type="project" value="InterPro"/>
</dbReference>
<evidence type="ECO:0000313" key="10">
    <source>
        <dbReference type="Proteomes" id="UP000308528"/>
    </source>
</evidence>
<keyword evidence="5" id="KW-0560">Oxidoreductase</keyword>
<dbReference type="InterPro" id="IPR003953">
    <property type="entry name" value="FAD-dep_OxRdtase_2_FAD-bd"/>
</dbReference>
<evidence type="ECO:0000259" key="6">
    <source>
        <dbReference type="Pfam" id="PF00732"/>
    </source>
</evidence>
<dbReference type="AlphaFoldDB" id="A0A4S4NKG0"/>
<dbReference type="SUPFAM" id="SSF54373">
    <property type="entry name" value="FAD-linked reductases, C-terminal domain"/>
    <property type="match status" value="1"/>
</dbReference>
<dbReference type="InterPro" id="IPR051473">
    <property type="entry name" value="P2Ox-like"/>
</dbReference>
<dbReference type="PANTHER" id="PTHR42784">
    <property type="entry name" value="PYRANOSE 2-OXIDASE"/>
    <property type="match status" value="1"/>
</dbReference>
<dbReference type="EMBL" id="SRSF01000002">
    <property type="protein sequence ID" value="THH40262.1"/>
    <property type="molecule type" value="Genomic_DNA"/>
</dbReference>
<evidence type="ECO:0000313" key="9">
    <source>
        <dbReference type="EMBL" id="THH40262.1"/>
    </source>
</evidence>
<keyword evidence="10" id="KW-1185">Reference proteome</keyword>
<name>A0A4S4NKG0_9BACT</name>
<gene>
    <name evidence="9" type="ORF">E4021_05860</name>
</gene>
<proteinExistence type="inferred from homology"/>
<dbReference type="PANTHER" id="PTHR42784:SF1">
    <property type="entry name" value="PYRANOSE 2-OXIDASE"/>
    <property type="match status" value="1"/>
</dbReference>
<dbReference type="RefSeq" id="WP_136457351.1">
    <property type="nucleotide sequence ID" value="NZ_SRSF01000002.1"/>
</dbReference>
<accession>A0A4S4NKG0</accession>
<comment type="cofactor">
    <cofactor evidence="1">
        <name>FAD</name>
        <dbReference type="ChEBI" id="CHEBI:57692"/>
    </cofactor>
</comment>
<dbReference type="OrthoDB" id="9787779at2"/>
<dbReference type="InterPro" id="IPR036188">
    <property type="entry name" value="FAD/NAD-bd_sf"/>
</dbReference>
<evidence type="ECO:0000256" key="2">
    <source>
        <dbReference type="ARBA" id="ARBA00010790"/>
    </source>
</evidence>
<keyword evidence="4" id="KW-0274">FAD</keyword>
<evidence type="ECO:0000259" key="8">
    <source>
        <dbReference type="Pfam" id="PF05199"/>
    </source>
</evidence>
<evidence type="ECO:0000256" key="1">
    <source>
        <dbReference type="ARBA" id="ARBA00001974"/>
    </source>
</evidence>
<dbReference type="Pfam" id="PF05199">
    <property type="entry name" value="GMC_oxred_C"/>
    <property type="match status" value="1"/>
</dbReference>
<feature type="domain" description="FAD-dependent oxidoreductase 2 FAD-binding" evidence="7">
    <location>
        <begin position="11"/>
        <end position="44"/>
    </location>
</feature>
<dbReference type="InterPro" id="IPR007867">
    <property type="entry name" value="GMC_OxRtase_C"/>
</dbReference>
<feature type="domain" description="Glucose-methanol-choline oxidoreductase C-terminal" evidence="8">
    <location>
        <begin position="441"/>
        <end position="556"/>
    </location>
</feature>
<reference evidence="9 10" key="1">
    <citation type="submission" date="2019-04" db="EMBL/GenBank/DDBJ databases">
        <title>Lewinella litorea sp. nov., isolated from a marine sand.</title>
        <authorList>
            <person name="Yoon J.-H."/>
        </authorList>
    </citation>
    <scope>NUCLEOTIDE SEQUENCE [LARGE SCALE GENOMIC DNA]</scope>
    <source>
        <strain evidence="9 10">HSMS-39</strain>
    </source>
</reference>
<keyword evidence="3" id="KW-0285">Flavoprotein</keyword>
<dbReference type="Proteomes" id="UP000308528">
    <property type="component" value="Unassembled WGS sequence"/>
</dbReference>
<evidence type="ECO:0000256" key="4">
    <source>
        <dbReference type="ARBA" id="ARBA00022827"/>
    </source>
</evidence>
<comment type="caution">
    <text evidence="9">The sequence shown here is derived from an EMBL/GenBank/DDBJ whole genome shotgun (WGS) entry which is preliminary data.</text>
</comment>